<organism evidence="1 2">
    <name type="scientific">Aquibium oceanicum</name>
    <dbReference type="NCBI Taxonomy" id="1670800"/>
    <lineage>
        <taxon>Bacteria</taxon>
        <taxon>Pseudomonadati</taxon>
        <taxon>Pseudomonadota</taxon>
        <taxon>Alphaproteobacteria</taxon>
        <taxon>Hyphomicrobiales</taxon>
        <taxon>Phyllobacteriaceae</taxon>
        <taxon>Aquibium</taxon>
    </lineage>
</organism>
<protein>
    <recommendedName>
        <fullName evidence="3">Methane oxygenase PmoA</fullName>
    </recommendedName>
</protein>
<dbReference type="Pfam" id="PF14100">
    <property type="entry name" value="DUF6807"/>
    <property type="match status" value="1"/>
</dbReference>
<dbReference type="AlphaFoldDB" id="A0A1L3SMT0"/>
<evidence type="ECO:0008006" key="3">
    <source>
        <dbReference type="Google" id="ProtNLM"/>
    </source>
</evidence>
<name>A0A1L3SMT0_9HYPH</name>
<keyword evidence="2" id="KW-1185">Reference proteome</keyword>
<evidence type="ECO:0000313" key="2">
    <source>
        <dbReference type="Proteomes" id="UP000182840"/>
    </source>
</evidence>
<proteinExistence type="predicted"/>
<dbReference type="Proteomes" id="UP000182840">
    <property type="component" value="Chromosome"/>
</dbReference>
<dbReference type="OrthoDB" id="242375at2"/>
<sequence>MADREGVVTSYSLDAETIDLPKGAWARTHRRRLFAGGKPVLALTQGQHRAYVFPLYTPAGFAVTSERPADHPHHASMWIGADHVHAQMPAAGGTVEEYTYNFYVDEVFQGRAPGQIRETEVSGTRLEDGRFEIVQELEWRGPVEWGADAGRLVARERRSYAVEPGTVRHRIDVTSTLLAGEAPLRLGPTRHAYFNVRVADGMIAANGGLVRDDRGRQGGEALCGEGARWVDFTGPVGGGHNAGVTVIPHPLAGRRPFWFVADWGVVTVGPFRAVPLELDAQHAFSSRYTVLVHDGEPDLDEIESILEETD</sequence>
<gene>
    <name evidence="1" type="ORF">BSQ44_04480</name>
</gene>
<reference evidence="2" key="1">
    <citation type="submission" date="2016-11" db="EMBL/GenBank/DDBJ databases">
        <title>Mesorhizobium oceanicum sp. nov., isolated from deep seawater in South China Sea.</title>
        <authorList>
            <person name="Fu G.-Y."/>
        </authorList>
    </citation>
    <scope>NUCLEOTIDE SEQUENCE [LARGE SCALE GENOMIC DNA]</scope>
    <source>
        <strain evidence="2">B7</strain>
    </source>
</reference>
<dbReference type="EMBL" id="CP018171">
    <property type="protein sequence ID" value="APH70726.1"/>
    <property type="molecule type" value="Genomic_DNA"/>
</dbReference>
<dbReference type="InterPro" id="IPR029475">
    <property type="entry name" value="DUF6807"/>
</dbReference>
<evidence type="ECO:0000313" key="1">
    <source>
        <dbReference type="EMBL" id="APH70726.1"/>
    </source>
</evidence>
<accession>A0A1L3SMT0</accession>
<dbReference type="RefSeq" id="WP_072602135.1">
    <property type="nucleotide sequence ID" value="NZ_CP018171.1"/>
</dbReference>
<dbReference type="STRING" id="1670800.BSQ44_04480"/>
<dbReference type="KEGG" id="meso:BSQ44_04480"/>